<dbReference type="Proteomes" id="UP001596166">
    <property type="component" value="Unassembled WGS sequence"/>
</dbReference>
<proteinExistence type="predicted"/>
<reference evidence="2" key="1">
    <citation type="journal article" date="2019" name="Int. J. Syst. Evol. Microbiol.">
        <title>The Global Catalogue of Microorganisms (GCM) 10K type strain sequencing project: providing services to taxonomists for standard genome sequencing and annotation.</title>
        <authorList>
            <consortium name="The Broad Institute Genomics Platform"/>
            <consortium name="The Broad Institute Genome Sequencing Center for Infectious Disease"/>
            <person name="Wu L."/>
            <person name="Ma J."/>
        </authorList>
    </citation>
    <scope>NUCLEOTIDE SEQUENCE [LARGE SCALE GENOMIC DNA]</scope>
    <source>
        <strain evidence="2">CCUG 58760</strain>
    </source>
</reference>
<evidence type="ECO:0000313" key="2">
    <source>
        <dbReference type="Proteomes" id="UP001596166"/>
    </source>
</evidence>
<comment type="caution">
    <text evidence="1">The sequence shown here is derived from an EMBL/GenBank/DDBJ whole genome shotgun (WGS) entry which is preliminary data.</text>
</comment>
<dbReference type="EMBL" id="JBHSLC010000081">
    <property type="protein sequence ID" value="MFC5358109.1"/>
    <property type="molecule type" value="Genomic_DNA"/>
</dbReference>
<dbReference type="RefSeq" id="WP_376997801.1">
    <property type="nucleotide sequence ID" value="NZ_JBHSLC010000081.1"/>
</dbReference>
<name>A0ABW0GAP3_9PROT</name>
<accession>A0ABW0GAP3</accession>
<evidence type="ECO:0000313" key="1">
    <source>
        <dbReference type="EMBL" id="MFC5358109.1"/>
    </source>
</evidence>
<gene>
    <name evidence="1" type="ORF">ACFPMG_24280</name>
</gene>
<keyword evidence="2" id="KW-1185">Reference proteome</keyword>
<organism evidence="1 2">
    <name type="scientific">Azospirillum himalayense</name>
    <dbReference type="NCBI Taxonomy" id="654847"/>
    <lineage>
        <taxon>Bacteria</taxon>
        <taxon>Pseudomonadati</taxon>
        <taxon>Pseudomonadota</taxon>
        <taxon>Alphaproteobacteria</taxon>
        <taxon>Rhodospirillales</taxon>
        <taxon>Azospirillaceae</taxon>
        <taxon>Azospirillum</taxon>
    </lineage>
</organism>
<protein>
    <submittedName>
        <fullName evidence="1">Uncharacterized protein</fullName>
    </submittedName>
</protein>
<sequence length="98" mass="10984">MSKGELLIGIFVDEGDRYEYARKSYEIKDIGVVPAVGDIIVEPGVMQGLNREEPTNRLVYEVQSRYFLPAEADGSPPKICLVVKERKGRDKEINVLGD</sequence>